<comment type="caution">
    <text evidence="1">The sequence shown here is derived from an EMBL/GenBank/DDBJ whole genome shotgun (WGS) entry which is preliminary data.</text>
</comment>
<reference evidence="1 2" key="1">
    <citation type="submission" date="2020-08" db="EMBL/GenBank/DDBJ databases">
        <title>A Genomic Blueprint of the Chicken Gut Microbiome.</title>
        <authorList>
            <person name="Gilroy R."/>
            <person name="Ravi A."/>
            <person name="Getino M."/>
            <person name="Pursley I."/>
            <person name="Horton D.L."/>
            <person name="Alikhan N.-F."/>
            <person name="Baker D."/>
            <person name="Gharbi K."/>
            <person name="Hall N."/>
            <person name="Watson M."/>
            <person name="Adriaenssens E.M."/>
            <person name="Foster-Nyarko E."/>
            <person name="Jarju S."/>
            <person name="Secka A."/>
            <person name="Antonio M."/>
            <person name="Oren A."/>
            <person name="Chaudhuri R."/>
            <person name="La Ragione R.M."/>
            <person name="Hildebrand F."/>
            <person name="Pallen M.J."/>
        </authorList>
    </citation>
    <scope>NUCLEOTIDE SEQUENCE [LARGE SCALE GENOMIC DNA]</scope>
    <source>
        <strain evidence="1 2">Sa3CUN1</strain>
    </source>
</reference>
<sequence>MDRVYAVVKNDFENKHVKEERIDISFSEEKYEELREIAIEVDCSIYEVIECIVDHNLLDDIDKENFKEIVINAYYSDVFI</sequence>
<organism evidence="1 2">
    <name type="scientific">Clostridium gallinarum</name>
    <dbReference type="NCBI Taxonomy" id="2762246"/>
    <lineage>
        <taxon>Bacteria</taxon>
        <taxon>Bacillati</taxon>
        <taxon>Bacillota</taxon>
        <taxon>Clostridia</taxon>
        <taxon>Eubacteriales</taxon>
        <taxon>Clostridiaceae</taxon>
        <taxon>Clostridium</taxon>
    </lineage>
</organism>
<evidence type="ECO:0008006" key="3">
    <source>
        <dbReference type="Google" id="ProtNLM"/>
    </source>
</evidence>
<protein>
    <recommendedName>
        <fullName evidence="3">Ribbon-helix-helix protein CopG domain-containing protein</fullName>
    </recommendedName>
</protein>
<evidence type="ECO:0000313" key="1">
    <source>
        <dbReference type="EMBL" id="MBD7914570.1"/>
    </source>
</evidence>
<accession>A0ABR8Q2C5</accession>
<proteinExistence type="predicted"/>
<gene>
    <name evidence="1" type="ORF">H9660_05380</name>
</gene>
<keyword evidence="2" id="KW-1185">Reference proteome</keyword>
<dbReference type="RefSeq" id="WP_191749298.1">
    <property type="nucleotide sequence ID" value="NZ_JACSQZ010000012.1"/>
</dbReference>
<dbReference type="EMBL" id="JACSQZ010000012">
    <property type="protein sequence ID" value="MBD7914570.1"/>
    <property type="molecule type" value="Genomic_DNA"/>
</dbReference>
<evidence type="ECO:0000313" key="2">
    <source>
        <dbReference type="Proteomes" id="UP000640335"/>
    </source>
</evidence>
<name>A0ABR8Q2C5_9CLOT</name>
<dbReference type="Proteomes" id="UP000640335">
    <property type="component" value="Unassembled WGS sequence"/>
</dbReference>